<dbReference type="Pfam" id="PF00583">
    <property type="entry name" value="Acetyltransf_1"/>
    <property type="match status" value="1"/>
</dbReference>
<dbReference type="AlphaFoldDB" id="A0A645CR41"/>
<organism evidence="4">
    <name type="scientific">bioreactor metagenome</name>
    <dbReference type="NCBI Taxonomy" id="1076179"/>
    <lineage>
        <taxon>unclassified sequences</taxon>
        <taxon>metagenomes</taxon>
        <taxon>ecological metagenomes</taxon>
    </lineage>
</organism>
<feature type="domain" description="N-acetyltransferase" evidence="3">
    <location>
        <begin position="3"/>
        <end position="160"/>
    </location>
</feature>
<accession>A0A645CR41</accession>
<proteinExistence type="predicted"/>
<evidence type="ECO:0000313" key="4">
    <source>
        <dbReference type="EMBL" id="MPM79368.1"/>
    </source>
</evidence>
<name>A0A645CR41_9ZZZZ</name>
<dbReference type="InterPro" id="IPR000182">
    <property type="entry name" value="GNAT_dom"/>
</dbReference>
<protein>
    <recommendedName>
        <fullName evidence="3">N-acetyltransferase domain-containing protein</fullName>
    </recommendedName>
</protein>
<reference evidence="4" key="1">
    <citation type="submission" date="2019-08" db="EMBL/GenBank/DDBJ databases">
        <authorList>
            <person name="Kucharzyk K."/>
            <person name="Murdoch R.W."/>
            <person name="Higgins S."/>
            <person name="Loffler F."/>
        </authorList>
    </citation>
    <scope>NUCLEOTIDE SEQUENCE</scope>
</reference>
<dbReference type="PANTHER" id="PTHR43800">
    <property type="entry name" value="PEPTIDYL-LYSINE N-ACETYLTRANSFERASE YJAB"/>
    <property type="match status" value="1"/>
</dbReference>
<dbReference type="CDD" id="cd04301">
    <property type="entry name" value="NAT_SF"/>
    <property type="match status" value="1"/>
</dbReference>
<keyword evidence="2" id="KW-0012">Acyltransferase</keyword>
<dbReference type="PROSITE" id="PS51186">
    <property type="entry name" value="GNAT"/>
    <property type="match status" value="1"/>
</dbReference>
<dbReference type="GO" id="GO:0016747">
    <property type="term" value="F:acyltransferase activity, transferring groups other than amino-acyl groups"/>
    <property type="evidence" value="ECO:0007669"/>
    <property type="project" value="InterPro"/>
</dbReference>
<dbReference type="Gene3D" id="3.40.630.30">
    <property type="match status" value="1"/>
</dbReference>
<evidence type="ECO:0000259" key="3">
    <source>
        <dbReference type="PROSITE" id="PS51186"/>
    </source>
</evidence>
<dbReference type="EMBL" id="VSSQ01029293">
    <property type="protein sequence ID" value="MPM79368.1"/>
    <property type="molecule type" value="Genomic_DNA"/>
</dbReference>
<keyword evidence="1" id="KW-0808">Transferase</keyword>
<dbReference type="SUPFAM" id="SSF55729">
    <property type="entry name" value="Acyl-CoA N-acyltransferases (Nat)"/>
    <property type="match status" value="1"/>
</dbReference>
<dbReference type="InterPro" id="IPR016181">
    <property type="entry name" value="Acyl_CoA_acyltransferase"/>
</dbReference>
<dbReference type="PANTHER" id="PTHR43800:SF1">
    <property type="entry name" value="PEPTIDYL-LYSINE N-ACETYLTRANSFERASE YJAB"/>
    <property type="match status" value="1"/>
</dbReference>
<comment type="caution">
    <text evidence="4">The sequence shown here is derived from an EMBL/GenBank/DDBJ whole genome shotgun (WGS) entry which is preliminary data.</text>
</comment>
<evidence type="ECO:0000256" key="2">
    <source>
        <dbReference type="ARBA" id="ARBA00023315"/>
    </source>
</evidence>
<sequence>MEFIVRQARFEDYERLKVIYNDFIEDMNQYDPTDCNMDDEINNWITNGLNKKKSVIYIAELDEDILGFIRLQNKERLEENKTIRYIKLSDLFVAPMFRKIGVASSLINQAYMFARENHSTEIVLNVYETNTKAKDFYVKQDFKFHETLTLNRVRMIRELK</sequence>
<gene>
    <name evidence="4" type="ORF">SDC9_126401</name>
</gene>
<evidence type="ECO:0000256" key="1">
    <source>
        <dbReference type="ARBA" id="ARBA00022679"/>
    </source>
</evidence>